<dbReference type="Proteomes" id="UP000479190">
    <property type="component" value="Unassembled WGS sequence"/>
</dbReference>
<dbReference type="EMBL" id="CADCXV010001059">
    <property type="protein sequence ID" value="CAB0040854.1"/>
    <property type="molecule type" value="Genomic_DNA"/>
</dbReference>
<protein>
    <submittedName>
        <fullName evidence="2">Uncharacterized protein</fullName>
    </submittedName>
</protein>
<feature type="non-terminal residue" evidence="2">
    <location>
        <position position="575"/>
    </location>
</feature>
<feature type="compositionally biased region" description="Low complexity" evidence="1">
    <location>
        <begin position="389"/>
        <end position="409"/>
    </location>
</feature>
<dbReference type="AlphaFoldDB" id="A0A6H5IY86"/>
<evidence type="ECO:0000313" key="3">
    <source>
        <dbReference type="Proteomes" id="UP000479190"/>
    </source>
</evidence>
<gene>
    <name evidence="2" type="ORF">TBRA_LOCUS12548</name>
</gene>
<organism evidence="2 3">
    <name type="scientific">Trichogramma brassicae</name>
    <dbReference type="NCBI Taxonomy" id="86971"/>
    <lineage>
        <taxon>Eukaryota</taxon>
        <taxon>Metazoa</taxon>
        <taxon>Ecdysozoa</taxon>
        <taxon>Arthropoda</taxon>
        <taxon>Hexapoda</taxon>
        <taxon>Insecta</taxon>
        <taxon>Pterygota</taxon>
        <taxon>Neoptera</taxon>
        <taxon>Endopterygota</taxon>
        <taxon>Hymenoptera</taxon>
        <taxon>Apocrita</taxon>
        <taxon>Proctotrupomorpha</taxon>
        <taxon>Chalcidoidea</taxon>
        <taxon>Trichogrammatidae</taxon>
        <taxon>Trichogramma</taxon>
    </lineage>
</organism>
<evidence type="ECO:0000256" key="1">
    <source>
        <dbReference type="SAM" id="MobiDB-lite"/>
    </source>
</evidence>
<feature type="compositionally biased region" description="Polar residues" evidence="1">
    <location>
        <begin position="417"/>
        <end position="435"/>
    </location>
</feature>
<accession>A0A6H5IY86</accession>
<sequence>MVFDSEKHDESKSVSLFYLAVTICTLRPISKCAQILRAISPKSASADDQRWKMPNSRRCGATGRRCHEHWLICPISSKLIGLIRRPGKFGDVLLRTTSSRKSSPSPNSDLVRRASHAGRYSCENILTSWRKSSSSSDTDLLCRASHPGRYTCENIATSWRKSSPSLDSTYKESFSGPGHGFAPKFFCGLLANFRGSFFRLVWSSLWPRWSGYHSKRRPGLCHQPPKRITAEPFPEQTAAKIVKRAAGRWIRACYSAKIDILRNFIADSRRCKDQVLDTLNFTWHSKKSREERQKTIFGRNRKISFPWNVSWIHLEKLKSTTIQRQSLADTSSVTKVVAPLRPQAGEHRGGKSARCNTKVRAVHAGVRPHMYTAAHTGVRARTYRTARTCRAGAVPRSSTPQQPTQPRARSTTDHTCSRQPNSPAADSRTPATASNAAAEEKPIICKQQLITAEDLSDTPDRILLKFIFAETWWLTRLPQFLMKIKIIAKIAYVFKIDEELKLYALCCCVDSMARSPMQGYPGQDHEIFQEPTETLYYAFSKRSYVQRYNKFLENHKCMANSHFQNLSKSSLFIES</sequence>
<name>A0A6H5IY86_9HYME</name>
<proteinExistence type="predicted"/>
<reference evidence="2 3" key="1">
    <citation type="submission" date="2020-02" db="EMBL/GenBank/DDBJ databases">
        <authorList>
            <person name="Ferguson B K."/>
        </authorList>
    </citation>
    <scope>NUCLEOTIDE SEQUENCE [LARGE SCALE GENOMIC DNA]</scope>
</reference>
<feature type="region of interest" description="Disordered" evidence="1">
    <location>
        <begin position="389"/>
        <end position="438"/>
    </location>
</feature>
<evidence type="ECO:0000313" key="2">
    <source>
        <dbReference type="EMBL" id="CAB0040854.1"/>
    </source>
</evidence>
<keyword evidence="3" id="KW-1185">Reference proteome</keyword>